<evidence type="ECO:0000256" key="1">
    <source>
        <dbReference type="SAM" id="MobiDB-lite"/>
    </source>
</evidence>
<dbReference type="InterPro" id="IPR035897">
    <property type="entry name" value="Toll_tir_struct_dom_sf"/>
</dbReference>
<gene>
    <name evidence="2" type="ORF">CYMTET_52458</name>
</gene>
<dbReference type="Proteomes" id="UP001190700">
    <property type="component" value="Unassembled WGS sequence"/>
</dbReference>
<dbReference type="AlphaFoldDB" id="A0AAE0BKN8"/>
<comment type="caution">
    <text evidence="2">The sequence shown here is derived from an EMBL/GenBank/DDBJ whole genome shotgun (WGS) entry which is preliminary data.</text>
</comment>
<evidence type="ECO:0000313" key="3">
    <source>
        <dbReference type="Proteomes" id="UP001190700"/>
    </source>
</evidence>
<proteinExistence type="predicted"/>
<evidence type="ECO:0000313" key="2">
    <source>
        <dbReference type="EMBL" id="KAK3237469.1"/>
    </source>
</evidence>
<dbReference type="EMBL" id="LGRX02034580">
    <property type="protein sequence ID" value="KAK3237469.1"/>
    <property type="molecule type" value="Genomic_DNA"/>
</dbReference>
<feature type="non-terminal residue" evidence="2">
    <location>
        <position position="374"/>
    </location>
</feature>
<dbReference type="Gene3D" id="3.40.50.10140">
    <property type="entry name" value="Toll/interleukin-1 receptor homology (TIR) domain"/>
    <property type="match status" value="1"/>
</dbReference>
<feature type="region of interest" description="Disordered" evidence="1">
    <location>
        <begin position="324"/>
        <end position="374"/>
    </location>
</feature>
<organism evidence="2 3">
    <name type="scientific">Cymbomonas tetramitiformis</name>
    <dbReference type="NCBI Taxonomy" id="36881"/>
    <lineage>
        <taxon>Eukaryota</taxon>
        <taxon>Viridiplantae</taxon>
        <taxon>Chlorophyta</taxon>
        <taxon>Pyramimonadophyceae</taxon>
        <taxon>Pyramimonadales</taxon>
        <taxon>Pyramimonadaceae</taxon>
        <taxon>Cymbomonas</taxon>
    </lineage>
</organism>
<accession>A0AAE0BKN8</accession>
<name>A0AAE0BKN8_9CHLO</name>
<keyword evidence="3" id="KW-1185">Reference proteome</keyword>
<protein>
    <recommendedName>
        <fullName evidence="4">TIR domain-containing protein</fullName>
    </recommendedName>
</protein>
<evidence type="ECO:0008006" key="4">
    <source>
        <dbReference type="Google" id="ProtNLM"/>
    </source>
</evidence>
<reference evidence="2 3" key="1">
    <citation type="journal article" date="2015" name="Genome Biol. Evol.">
        <title>Comparative Genomics of a Bacterivorous Green Alga Reveals Evolutionary Causalities and Consequences of Phago-Mixotrophic Mode of Nutrition.</title>
        <authorList>
            <person name="Burns J.A."/>
            <person name="Paasch A."/>
            <person name="Narechania A."/>
            <person name="Kim E."/>
        </authorList>
    </citation>
    <scope>NUCLEOTIDE SEQUENCE [LARGE SCALE GENOMIC DNA]</scope>
    <source>
        <strain evidence="2 3">PLY_AMNH</strain>
    </source>
</reference>
<sequence length="374" mass="40676">MLLSDAANHYGYPSNQRVMLLHLVESTAFPPYSMMPRAIDGNACSCFDSKAIPYVSMYCSTAFDALWARCMEPLPAVAGVQMSVNGHIGHSPAGASPADVAPEHLLAMSKLFRLFLSHKQSTGRYAVHRIHETLQGSYCMFLDVNAGNLELHNLVMLVQKSHTLAVYLSDGYLQSQFCLLELAVALMTGLHLVWLRDFQYNLPSDLDQPDSSFQRTLRNMLSAHVSVLGVDASRLGERLLRAVRSGHSEAIVYHQELFQPFMKLLTQRVGLTDACLELACEFKPAMSDKHSNAIDAKKDAFRSHSPPLGTTLWNTGDKTLSTAEPASCGDKTLSSAEPASCGDKTLSTAEPASCGDKTLSSAEPASCGDKTLST</sequence>
<dbReference type="SUPFAM" id="SSF52200">
    <property type="entry name" value="Toll/Interleukin receptor TIR domain"/>
    <property type="match status" value="1"/>
</dbReference>